<proteinExistence type="predicted"/>
<protein>
    <submittedName>
        <fullName evidence="3">Uncharacterized protein</fullName>
    </submittedName>
</protein>
<gene>
    <name evidence="3" type="ORF">APLA_LOCUS10344</name>
</gene>
<evidence type="ECO:0000313" key="3">
    <source>
        <dbReference type="EMBL" id="CAB3245253.1"/>
    </source>
</evidence>
<feature type="region of interest" description="Disordered" evidence="1">
    <location>
        <begin position="382"/>
        <end position="429"/>
    </location>
</feature>
<feature type="chain" id="PRO_5035846113" evidence="2">
    <location>
        <begin position="22"/>
        <end position="429"/>
    </location>
</feature>
<dbReference type="AlphaFoldDB" id="A0A8S1AJU3"/>
<evidence type="ECO:0000256" key="2">
    <source>
        <dbReference type="SAM" id="SignalP"/>
    </source>
</evidence>
<organism evidence="3 4">
    <name type="scientific">Arctia plantaginis</name>
    <name type="common">Wood tiger moth</name>
    <name type="synonym">Phalaena plantaginis</name>
    <dbReference type="NCBI Taxonomy" id="874455"/>
    <lineage>
        <taxon>Eukaryota</taxon>
        <taxon>Metazoa</taxon>
        <taxon>Ecdysozoa</taxon>
        <taxon>Arthropoda</taxon>
        <taxon>Hexapoda</taxon>
        <taxon>Insecta</taxon>
        <taxon>Pterygota</taxon>
        <taxon>Neoptera</taxon>
        <taxon>Endopterygota</taxon>
        <taxon>Lepidoptera</taxon>
        <taxon>Glossata</taxon>
        <taxon>Ditrysia</taxon>
        <taxon>Noctuoidea</taxon>
        <taxon>Erebidae</taxon>
        <taxon>Arctiinae</taxon>
        <taxon>Arctia</taxon>
    </lineage>
</organism>
<keyword evidence="2" id="KW-0732">Signal</keyword>
<comment type="caution">
    <text evidence="3">The sequence shown here is derived from an EMBL/GenBank/DDBJ whole genome shotgun (WGS) entry which is preliminary data.</text>
</comment>
<dbReference type="OrthoDB" id="7443545at2759"/>
<dbReference type="Proteomes" id="UP000494106">
    <property type="component" value="Unassembled WGS sequence"/>
</dbReference>
<reference evidence="3 4" key="1">
    <citation type="submission" date="2020-04" db="EMBL/GenBank/DDBJ databases">
        <authorList>
            <person name="Wallbank WR R."/>
            <person name="Pardo Diaz C."/>
            <person name="Kozak K."/>
            <person name="Martin S."/>
            <person name="Jiggins C."/>
            <person name="Moest M."/>
            <person name="Warren A I."/>
            <person name="Byers J.R.P. K."/>
            <person name="Montejo-Kovacevich G."/>
            <person name="Yen C E."/>
        </authorList>
    </citation>
    <scope>NUCLEOTIDE SEQUENCE [LARGE SCALE GENOMIC DNA]</scope>
</reference>
<keyword evidence="4" id="KW-1185">Reference proteome</keyword>
<dbReference type="EMBL" id="CADEBC010000524">
    <property type="protein sequence ID" value="CAB3245253.1"/>
    <property type="molecule type" value="Genomic_DNA"/>
</dbReference>
<feature type="compositionally biased region" description="Acidic residues" evidence="1">
    <location>
        <begin position="415"/>
        <end position="429"/>
    </location>
</feature>
<accession>A0A8S1AJU3</accession>
<evidence type="ECO:0000256" key="1">
    <source>
        <dbReference type="SAM" id="MobiDB-lite"/>
    </source>
</evidence>
<name>A0A8S1AJU3_ARCPL</name>
<feature type="signal peptide" evidence="2">
    <location>
        <begin position="1"/>
        <end position="21"/>
    </location>
</feature>
<sequence length="429" mass="46917">MARARLHCIFVLLLYSQSSYGQQALGNNQNCGMTNSNGIQQQNLQRSPRNFNQIPNGVVNVNLSQQPNSQQANFQLPSALFNENQGNLQQQLNLPPTLQSQSSPGNQNNFQITKVGFTPVASEMVGNPSTSPQEFQNAGVKTNLQMNAGAQGMGQMANTPISISTLAELASLKGQPSLLSILNPQNNGQSQQNSQIMLNSQNQLTDAQKQFLVRSLQGQNHQGINVIQAQPRVVSIDNQQPLTVHALPQPQQGQAIVTSLGNQPAYITVQAQPLTTYLQNQTPKVVVEEEPSIMSLILSELGPQYAVNSGYIPPKKGSKNSLKALIPLIINLIKEKNNCGCRNCGCPNNCHNVSSSKLELEPQMAQIFGGYSNQKYYSQNSDYSARVKKNDEDESSDDKQESKNKKTVSVASAEISEEEDNSEYVDEED</sequence>
<evidence type="ECO:0000313" key="4">
    <source>
        <dbReference type="Proteomes" id="UP000494106"/>
    </source>
</evidence>